<dbReference type="STRING" id="1423730.FC75_GL001132"/>
<dbReference type="EMBL" id="AYZJ01000020">
    <property type="protein sequence ID" value="KRN24916.1"/>
    <property type="molecule type" value="Genomic_DNA"/>
</dbReference>
<dbReference type="Pfam" id="PF01636">
    <property type="entry name" value="APH"/>
    <property type="match status" value="1"/>
</dbReference>
<dbReference type="AlphaFoldDB" id="A0A0R2FL72"/>
<proteinExistence type="predicted"/>
<organism evidence="2 3">
    <name type="scientific">Lacticaseibacillus camelliae DSM 22697 = JCM 13995</name>
    <dbReference type="NCBI Taxonomy" id="1423730"/>
    <lineage>
        <taxon>Bacteria</taxon>
        <taxon>Bacillati</taxon>
        <taxon>Bacillota</taxon>
        <taxon>Bacilli</taxon>
        <taxon>Lactobacillales</taxon>
        <taxon>Lactobacillaceae</taxon>
        <taxon>Lacticaseibacillus</taxon>
    </lineage>
</organism>
<dbReference type="GO" id="GO:0016740">
    <property type="term" value="F:transferase activity"/>
    <property type="evidence" value="ECO:0007669"/>
    <property type="project" value="UniProtKB-KW"/>
</dbReference>
<dbReference type="Proteomes" id="UP000050865">
    <property type="component" value="Unassembled WGS sequence"/>
</dbReference>
<evidence type="ECO:0000313" key="2">
    <source>
        <dbReference type="EMBL" id="KRN24916.1"/>
    </source>
</evidence>
<gene>
    <name evidence="2" type="ORF">FC75_GL001132</name>
</gene>
<evidence type="ECO:0000259" key="1">
    <source>
        <dbReference type="Pfam" id="PF01636"/>
    </source>
</evidence>
<comment type="caution">
    <text evidence="2">The sequence shown here is derived from an EMBL/GenBank/DDBJ whole genome shotgun (WGS) entry which is preliminary data.</text>
</comment>
<dbReference type="Gene3D" id="3.90.1200.10">
    <property type="match status" value="1"/>
</dbReference>
<dbReference type="InterPro" id="IPR002575">
    <property type="entry name" value="Aminoglycoside_PTrfase"/>
</dbReference>
<dbReference type="PANTHER" id="PTHR40086">
    <property type="entry name" value="PHOSPHOTRANSFERASE YTMP-RELATED"/>
    <property type="match status" value="1"/>
</dbReference>
<keyword evidence="3" id="KW-1185">Reference proteome</keyword>
<dbReference type="PANTHER" id="PTHR40086:SF1">
    <property type="entry name" value="CELL CYCLE REGULATOR CCRZ"/>
    <property type="match status" value="1"/>
</dbReference>
<dbReference type="InterPro" id="IPR011009">
    <property type="entry name" value="Kinase-like_dom_sf"/>
</dbReference>
<feature type="domain" description="Aminoglycoside phosphotransferase" evidence="1">
    <location>
        <begin position="48"/>
        <end position="219"/>
    </location>
</feature>
<reference evidence="2 3" key="1">
    <citation type="journal article" date="2015" name="Genome Announc.">
        <title>Expanding the biotechnology potential of lactobacilli through comparative genomics of 213 strains and associated genera.</title>
        <authorList>
            <person name="Sun Z."/>
            <person name="Harris H.M."/>
            <person name="McCann A."/>
            <person name="Guo C."/>
            <person name="Argimon S."/>
            <person name="Zhang W."/>
            <person name="Yang X."/>
            <person name="Jeffery I.B."/>
            <person name="Cooney J.C."/>
            <person name="Kagawa T.F."/>
            <person name="Liu W."/>
            <person name="Song Y."/>
            <person name="Salvetti E."/>
            <person name="Wrobel A."/>
            <person name="Rasinkangas P."/>
            <person name="Parkhill J."/>
            <person name="Rea M.C."/>
            <person name="O'Sullivan O."/>
            <person name="Ritari J."/>
            <person name="Douillard F.P."/>
            <person name="Paul Ross R."/>
            <person name="Yang R."/>
            <person name="Briner A.E."/>
            <person name="Felis G.E."/>
            <person name="de Vos W.M."/>
            <person name="Barrangou R."/>
            <person name="Klaenhammer T.R."/>
            <person name="Caufield P.W."/>
            <person name="Cui Y."/>
            <person name="Zhang H."/>
            <person name="O'Toole P.W."/>
        </authorList>
    </citation>
    <scope>NUCLEOTIDE SEQUENCE [LARGE SCALE GENOMIC DNA]</scope>
    <source>
        <strain evidence="2 3">DSM 22697</strain>
    </source>
</reference>
<accession>A0A0R2FL72</accession>
<sequence length="265" mass="29438">MGLPKEAAALFDLEPGWSLEPIGGTTGGAFMGVYAHEKFFLKRNASPFLAALSVEGITPKLIWTKRIATGDVLTAQDWVNGHTLTRAQMNSPMVAQLLGKVHNSVLLRRMLKKVGGSPQTPRQLFDQVASSLPASLRQHPLVQATITALQVMPGAAPMRVCHGDLNHKNWLLSDSQQLYLVDWDQASLGDIAFDLSVVLINYVPRPQWEDWLRAYGSSLTSDLLQRITWYGRLHLLHEVAAQYAAQRYTEMNQALTQLQQLSLAQ</sequence>
<evidence type="ECO:0000313" key="3">
    <source>
        <dbReference type="Proteomes" id="UP000050865"/>
    </source>
</evidence>
<name>A0A0R2FL72_9LACO</name>
<dbReference type="SUPFAM" id="SSF56112">
    <property type="entry name" value="Protein kinase-like (PK-like)"/>
    <property type="match status" value="1"/>
</dbReference>
<dbReference type="InterPro" id="IPR052077">
    <property type="entry name" value="CcrZ_PhaseVar_Mediator"/>
</dbReference>
<dbReference type="PATRIC" id="fig|1423730.4.peg.1186"/>
<protein>
    <submittedName>
        <fullName evidence="2">Aminoglycoside phosphotransferase</fullName>
    </submittedName>
</protein>
<keyword evidence="2" id="KW-0808">Transferase</keyword>